<dbReference type="EMBL" id="JACVVK020000608">
    <property type="protein sequence ID" value="KAK7463170.1"/>
    <property type="molecule type" value="Genomic_DNA"/>
</dbReference>
<evidence type="ECO:0000313" key="3">
    <source>
        <dbReference type="Proteomes" id="UP001519460"/>
    </source>
</evidence>
<name>A0ABD0J6D8_9CAEN</name>
<accession>A0ABD0J6D8</accession>
<proteinExistence type="predicted"/>
<gene>
    <name evidence="2" type="ORF">BaRGS_00038229</name>
</gene>
<organism evidence="2 3">
    <name type="scientific">Batillaria attramentaria</name>
    <dbReference type="NCBI Taxonomy" id="370345"/>
    <lineage>
        <taxon>Eukaryota</taxon>
        <taxon>Metazoa</taxon>
        <taxon>Spiralia</taxon>
        <taxon>Lophotrochozoa</taxon>
        <taxon>Mollusca</taxon>
        <taxon>Gastropoda</taxon>
        <taxon>Caenogastropoda</taxon>
        <taxon>Sorbeoconcha</taxon>
        <taxon>Cerithioidea</taxon>
        <taxon>Batillariidae</taxon>
        <taxon>Batillaria</taxon>
    </lineage>
</organism>
<reference evidence="2 3" key="1">
    <citation type="journal article" date="2023" name="Sci. Data">
        <title>Genome assembly of the Korean intertidal mud-creeper Batillaria attramentaria.</title>
        <authorList>
            <person name="Patra A.K."/>
            <person name="Ho P.T."/>
            <person name="Jun S."/>
            <person name="Lee S.J."/>
            <person name="Kim Y."/>
            <person name="Won Y.J."/>
        </authorList>
    </citation>
    <scope>NUCLEOTIDE SEQUENCE [LARGE SCALE GENOMIC DNA]</scope>
    <source>
        <strain evidence="2">Wonlab-2016</strain>
    </source>
</reference>
<evidence type="ECO:0000313" key="2">
    <source>
        <dbReference type="EMBL" id="KAK7463170.1"/>
    </source>
</evidence>
<feature type="transmembrane region" description="Helical" evidence="1">
    <location>
        <begin position="12"/>
        <end position="38"/>
    </location>
</feature>
<keyword evidence="1" id="KW-1133">Transmembrane helix</keyword>
<evidence type="ECO:0000256" key="1">
    <source>
        <dbReference type="SAM" id="Phobius"/>
    </source>
</evidence>
<keyword evidence="1" id="KW-0472">Membrane</keyword>
<sequence length="132" mass="14365">MSTANVILDKSSVTLISVTSLDCLFIVAYSVVIATNVVRIYLGQVRDDIPHTEVQSHRLLQMVSNPSTLNGTKLAYSSIDKVILLLVSVPNGLLELSKVRLTNTQRDDSTTNLTGGSSSFVNGHVTEWFSLN</sequence>
<dbReference type="Proteomes" id="UP001519460">
    <property type="component" value="Unassembled WGS sequence"/>
</dbReference>
<dbReference type="AlphaFoldDB" id="A0ABD0J6D8"/>
<keyword evidence="1" id="KW-0812">Transmembrane</keyword>
<protein>
    <submittedName>
        <fullName evidence="2">Uncharacterized protein</fullName>
    </submittedName>
</protein>
<comment type="caution">
    <text evidence="2">The sequence shown here is derived from an EMBL/GenBank/DDBJ whole genome shotgun (WGS) entry which is preliminary data.</text>
</comment>
<keyword evidence="3" id="KW-1185">Reference proteome</keyword>